<dbReference type="GO" id="GO:0055036">
    <property type="term" value="C:virion membrane"/>
    <property type="evidence" value="ECO:0007669"/>
    <property type="project" value="UniProtKB-SubCell"/>
</dbReference>
<evidence type="ECO:0000256" key="9">
    <source>
        <dbReference type="ARBA" id="ARBA00022844"/>
    </source>
</evidence>
<reference evidence="21" key="1">
    <citation type="journal article" date="2019" name="Proc. Natl. Acad. Sci. U.S.A.">
        <title>Highly diversified shrew hepatitis B viruses corroborate ancient origins and divergent infection patterns of mammalian hepadnaviruses.</title>
        <authorList>
            <person name="Rasche A."/>
            <person name="Lehmann F."/>
            <person name="Konig A."/>
            <person name="Goldmann N."/>
            <person name="Corman V.M."/>
            <person name="Moreira-Soto A."/>
            <person name="Geipel A."/>
            <person name="van Riel D."/>
            <person name="Vakulenko Y.A."/>
            <person name="Sander A.L."/>
            <person name="Niekamp H."/>
            <person name="Kepper R."/>
            <person name="Schlegel M."/>
            <person name="Akoua-Koffi C."/>
            <person name="Souza B.F.C.D."/>
            <person name="Sahr F."/>
            <person name="Olayemi A."/>
            <person name="Schulze V."/>
            <person name="Petraityte-Burneikiene R."/>
            <person name="Kazaks A."/>
            <person name="Lowjaga K.A.A.T."/>
            <person name="Geyer J."/>
            <person name="Kuiken T."/>
            <person name="Drosten C."/>
            <person name="Lukashev A.N."/>
            <person name="Fichet-Calvet E."/>
            <person name="Ulrich R.G."/>
            <person name="Glebe D."/>
            <person name="Drexler J.F."/>
        </authorList>
    </citation>
    <scope>NUCLEOTIDE SEQUENCE</scope>
    <source>
        <strain evidence="21">CIV-1175</strain>
    </source>
</reference>
<evidence type="ECO:0000313" key="21">
    <source>
        <dbReference type="EMBL" id="QDQ19219.2"/>
    </source>
</evidence>
<evidence type="ECO:0000256" key="14">
    <source>
        <dbReference type="ARBA" id="ARBA00023180"/>
    </source>
</evidence>
<keyword evidence="4" id="KW-0945">Host-virus interaction</keyword>
<evidence type="ECO:0000256" key="5">
    <source>
        <dbReference type="ARBA" id="ARBA00022595"/>
    </source>
</evidence>
<keyword evidence="3" id="KW-1170">Fusion of virus membrane with host endosomal membrane</keyword>
<evidence type="ECO:0000256" key="10">
    <source>
        <dbReference type="ARBA" id="ARBA00022879"/>
    </source>
</evidence>
<evidence type="ECO:0000256" key="12">
    <source>
        <dbReference type="ARBA" id="ARBA00022989"/>
    </source>
</evidence>
<keyword evidence="5" id="KW-1162">Viral penetration into host cytoplasm</keyword>
<dbReference type="Pfam" id="PF00695">
    <property type="entry name" value="vMSA"/>
    <property type="match status" value="1"/>
</dbReference>
<feature type="transmembrane region" description="Helical" evidence="20">
    <location>
        <begin position="185"/>
        <end position="203"/>
    </location>
</feature>
<evidence type="ECO:0000256" key="6">
    <source>
        <dbReference type="ARBA" id="ARBA00022692"/>
    </source>
</evidence>
<feature type="transmembrane region" description="Helical" evidence="20">
    <location>
        <begin position="295"/>
        <end position="328"/>
    </location>
</feature>
<evidence type="ECO:0000256" key="3">
    <source>
        <dbReference type="ARBA" id="ARBA00022510"/>
    </source>
</evidence>
<organism evidence="21">
    <name type="scientific">Musk shrew hepatitis B virus</name>
    <dbReference type="NCBI Taxonomy" id="2596880"/>
    <lineage>
        <taxon>Viruses</taxon>
        <taxon>Riboviria</taxon>
        <taxon>Pararnavirae</taxon>
        <taxon>Artverviricota</taxon>
        <taxon>Revtraviricetes</taxon>
        <taxon>Blubervirales</taxon>
        <taxon>Hepadnaviridae</taxon>
        <taxon>Orthohepadnavirus</taxon>
        <taxon>Orthohepadnavirus soriciodoris</taxon>
    </lineage>
</organism>
<dbReference type="EMBL" id="MK345461">
    <property type="protein sequence ID" value="QDQ19219.2"/>
    <property type="molecule type" value="Genomic_DNA"/>
</dbReference>
<evidence type="ECO:0000256" key="11">
    <source>
        <dbReference type="ARBA" id="ARBA00022890"/>
    </source>
</evidence>
<keyword evidence="16" id="KW-1160">Virus entry into host cell</keyword>
<evidence type="ECO:0000256" key="20">
    <source>
        <dbReference type="SAM" id="Phobius"/>
    </source>
</evidence>
<keyword evidence="15" id="KW-0449">Lipoprotein</keyword>
<keyword evidence="2" id="KW-1168">Fusion of virus membrane with host membrane</keyword>
<keyword evidence="11" id="KW-1164">Virus endocytosis by host</keyword>
<keyword evidence="8" id="KW-1161">Viral attachment to host cell</keyword>
<evidence type="ECO:0000256" key="18">
    <source>
        <dbReference type="RuleBase" id="RU003356"/>
    </source>
</evidence>
<evidence type="ECO:0000256" key="2">
    <source>
        <dbReference type="ARBA" id="ARBA00022506"/>
    </source>
</evidence>
<sequence>MTCILHPEACKKKQEQPAPRQESNRTPPSTPPQPGSKRVVAKPNPKPIKPVVLNPDHHRTPLDVISRGHPPVPSRSSPRGDTVANTASNTSLKKAEIGEIALASMATESASRFLGPLAGLPVVFFLWTRIQETLQSLDWWWTSLNFPGGNKECNGQDSQCQTSRHSLTSCPPTCSGYPLMYRRRFIILLSLLLLCLTCWLGYLDYSGAIPVCPLSMDGETTTVQCKTCTGTATGIPGKPLCCCLKGSGGGNCTCVPIPASWAFVRYLWELVSHHFSWLNSLLLLFRWLEGISPTVLLLVIWMIWYWVPSISTIFNLFIPLLLALWYIWG</sequence>
<dbReference type="GO" id="GO:0019062">
    <property type="term" value="P:virion attachment to host cell"/>
    <property type="evidence" value="ECO:0007669"/>
    <property type="project" value="UniProtKB-KW"/>
</dbReference>
<evidence type="ECO:0000256" key="16">
    <source>
        <dbReference type="ARBA" id="ARBA00023296"/>
    </source>
</evidence>
<evidence type="ECO:0000256" key="19">
    <source>
        <dbReference type="SAM" id="MobiDB-lite"/>
    </source>
</evidence>
<dbReference type="InterPro" id="IPR000349">
    <property type="entry name" value="HBV_HBSAG"/>
</dbReference>
<evidence type="ECO:0000256" key="13">
    <source>
        <dbReference type="ARBA" id="ARBA00023136"/>
    </source>
</evidence>
<keyword evidence="17" id="KW-1166">Caveolin-mediated endocytosis of virus by host</keyword>
<evidence type="ECO:0000256" key="4">
    <source>
        <dbReference type="ARBA" id="ARBA00022581"/>
    </source>
</evidence>
<keyword evidence="12 20" id="KW-1133">Transmembrane helix</keyword>
<comment type="subcellular location">
    <subcellularLocation>
        <location evidence="1">Virion membrane</location>
    </subcellularLocation>
</comment>
<evidence type="ECO:0000256" key="7">
    <source>
        <dbReference type="ARBA" id="ARBA00022707"/>
    </source>
</evidence>
<evidence type="ECO:0000256" key="17">
    <source>
        <dbReference type="ARBA" id="ARBA00033788"/>
    </source>
</evidence>
<evidence type="ECO:0000256" key="15">
    <source>
        <dbReference type="ARBA" id="ARBA00023288"/>
    </source>
</evidence>
<feature type="region of interest" description="Disordered" evidence="19">
    <location>
        <begin position="1"/>
        <end position="89"/>
    </location>
</feature>
<keyword evidence="14" id="KW-0325">Glycoprotein</keyword>
<keyword evidence="10" id="KW-0261">Viral envelope protein</keyword>
<protein>
    <recommendedName>
        <fullName evidence="18">Large envelope protein</fullName>
    </recommendedName>
</protein>
<dbReference type="GO" id="GO:0039654">
    <property type="term" value="P:fusion of virus membrane with host endosome membrane"/>
    <property type="evidence" value="ECO:0007669"/>
    <property type="project" value="UniProtKB-KW"/>
</dbReference>
<dbReference type="GO" id="GO:0019031">
    <property type="term" value="C:viral envelope"/>
    <property type="evidence" value="ECO:0007669"/>
    <property type="project" value="UniProtKB-KW"/>
</dbReference>
<keyword evidence="13 20" id="KW-0472">Membrane</keyword>
<keyword evidence="7" id="KW-0519">Myristate</keyword>
<dbReference type="GO" id="GO:0075513">
    <property type="term" value="P:caveolin-mediated endocytosis of virus by host cell"/>
    <property type="evidence" value="ECO:0007669"/>
    <property type="project" value="UniProtKB-KW"/>
</dbReference>
<evidence type="ECO:0000256" key="8">
    <source>
        <dbReference type="ARBA" id="ARBA00022804"/>
    </source>
</evidence>
<evidence type="ECO:0000256" key="1">
    <source>
        <dbReference type="ARBA" id="ARBA00004182"/>
    </source>
</evidence>
<accession>A0A516RTN5</accession>
<proteinExistence type="predicted"/>
<feature type="compositionally biased region" description="Polar residues" evidence="19">
    <location>
        <begin position="74"/>
        <end position="89"/>
    </location>
</feature>
<keyword evidence="6 20" id="KW-0812">Transmembrane</keyword>
<name>A0A516RTN5_9HEPA</name>
<keyword evidence="9" id="KW-0946">Virion</keyword>